<feature type="region of interest" description="Disordered" evidence="1">
    <location>
        <begin position="188"/>
        <end position="218"/>
    </location>
</feature>
<evidence type="ECO:0000313" key="2">
    <source>
        <dbReference type="EMBL" id="OJT14278.1"/>
    </source>
</evidence>
<dbReference type="Proteomes" id="UP000184267">
    <property type="component" value="Unassembled WGS sequence"/>
</dbReference>
<sequence>MPIMAQSTFNTFGFPVYPSHSSTASESSYPSPIEAQHPHMFQPPMVAAPSMSYSSLPHTPELLPDTGSTHSASTGRNSPTWSENLFGYGDEDAEGDSDHDDDLFGDHSEPRCEAASCGAGNAAGAGSAVRMSACICRRERSTAAACGDVNTSVGGGGGRRRAVSVRVRPLFLRAPRLVPLRLPAAFFDDDDEGNEDEVSGLSAGDNDGEDDDDPFAMRRFSASSDGLAPLHGLPPLQALPELDAAFQNLFVF</sequence>
<dbReference type="AlphaFoldDB" id="A0A1M2W347"/>
<evidence type="ECO:0000313" key="3">
    <source>
        <dbReference type="Proteomes" id="UP000184267"/>
    </source>
</evidence>
<dbReference type="OrthoDB" id="2758253at2759"/>
<comment type="caution">
    <text evidence="2">The sequence shown here is derived from an EMBL/GenBank/DDBJ whole genome shotgun (WGS) entry which is preliminary data.</text>
</comment>
<evidence type="ECO:0000256" key="1">
    <source>
        <dbReference type="SAM" id="MobiDB-lite"/>
    </source>
</evidence>
<feature type="compositionally biased region" description="Acidic residues" evidence="1">
    <location>
        <begin position="89"/>
        <end position="101"/>
    </location>
</feature>
<keyword evidence="3" id="KW-1185">Reference proteome</keyword>
<reference evidence="2 3" key="1">
    <citation type="submission" date="2016-10" db="EMBL/GenBank/DDBJ databases">
        <title>Genome sequence of the basidiomycete white-rot fungus Trametes pubescens.</title>
        <authorList>
            <person name="Makela M.R."/>
            <person name="Granchi Z."/>
            <person name="Peng M."/>
            <person name="De Vries R.P."/>
            <person name="Grigoriev I."/>
            <person name="Riley R."/>
            <person name="Hilden K."/>
        </authorList>
    </citation>
    <scope>NUCLEOTIDE SEQUENCE [LARGE SCALE GENOMIC DNA]</scope>
    <source>
        <strain evidence="2 3">FBCC735</strain>
    </source>
</reference>
<accession>A0A1M2W347</accession>
<proteinExistence type="predicted"/>
<organism evidence="2 3">
    <name type="scientific">Trametes pubescens</name>
    <name type="common">White-rot fungus</name>
    <dbReference type="NCBI Taxonomy" id="154538"/>
    <lineage>
        <taxon>Eukaryota</taxon>
        <taxon>Fungi</taxon>
        <taxon>Dikarya</taxon>
        <taxon>Basidiomycota</taxon>
        <taxon>Agaricomycotina</taxon>
        <taxon>Agaricomycetes</taxon>
        <taxon>Polyporales</taxon>
        <taxon>Polyporaceae</taxon>
        <taxon>Trametes</taxon>
    </lineage>
</organism>
<dbReference type="EMBL" id="MNAD01000308">
    <property type="protein sequence ID" value="OJT14278.1"/>
    <property type="molecule type" value="Genomic_DNA"/>
</dbReference>
<feature type="compositionally biased region" description="Acidic residues" evidence="1">
    <location>
        <begin position="188"/>
        <end position="198"/>
    </location>
</feature>
<name>A0A1M2W347_TRAPU</name>
<feature type="compositionally biased region" description="Polar residues" evidence="1">
    <location>
        <begin position="66"/>
        <end position="83"/>
    </location>
</feature>
<feature type="region of interest" description="Disordered" evidence="1">
    <location>
        <begin position="43"/>
        <end position="107"/>
    </location>
</feature>
<gene>
    <name evidence="2" type="ORF">TRAPUB_9138</name>
</gene>
<protein>
    <submittedName>
        <fullName evidence="2">Uncharacterized protein</fullName>
    </submittedName>
</protein>
<dbReference type="STRING" id="154538.A0A1M2W347"/>